<gene>
    <name evidence="2" type="ORF">KIL84_003246</name>
</gene>
<proteinExistence type="predicted"/>
<feature type="region of interest" description="Disordered" evidence="1">
    <location>
        <begin position="61"/>
        <end position="98"/>
    </location>
</feature>
<reference evidence="2" key="1">
    <citation type="submission" date="2021-09" db="EMBL/GenBank/DDBJ databases">
        <title>The genome of Mauremys mutica provides insights into the evolution of semi-aquatic lifestyle.</title>
        <authorList>
            <person name="Gong S."/>
            <person name="Gao Y."/>
        </authorList>
    </citation>
    <scope>NUCLEOTIDE SEQUENCE</scope>
    <source>
        <strain evidence="2">MM-2020</strain>
        <tissue evidence="2">Muscle</tissue>
    </source>
</reference>
<dbReference type="AlphaFoldDB" id="A0A9D3WW44"/>
<sequence>MLPTPPQYFRPSPWLVQSSAVSQPAMGVGGASPPSNQLRIQPWPLRSQVPIRPLVWHGPSTHRHSMTASSCNTARWGNPGRPEQRGQAGQALPPRQHTGRLVRLSARRLAQELGTQRGLGANLGEGTITHQGHCPTQAMIHGHSHIQPWHCTLLKPGAWQGQIEARPLKHL</sequence>
<evidence type="ECO:0000256" key="1">
    <source>
        <dbReference type="SAM" id="MobiDB-lite"/>
    </source>
</evidence>
<protein>
    <submittedName>
        <fullName evidence="2">Uncharacterized protein</fullName>
    </submittedName>
</protein>
<dbReference type="EMBL" id="JAHDVG010000486">
    <property type="protein sequence ID" value="KAH1167763.1"/>
    <property type="molecule type" value="Genomic_DNA"/>
</dbReference>
<name>A0A9D3WW44_9SAUR</name>
<evidence type="ECO:0000313" key="3">
    <source>
        <dbReference type="Proteomes" id="UP000827986"/>
    </source>
</evidence>
<evidence type="ECO:0000313" key="2">
    <source>
        <dbReference type="EMBL" id="KAH1167763.1"/>
    </source>
</evidence>
<keyword evidence="3" id="KW-1185">Reference proteome</keyword>
<organism evidence="2 3">
    <name type="scientific">Mauremys mutica</name>
    <name type="common">yellowpond turtle</name>
    <dbReference type="NCBI Taxonomy" id="74926"/>
    <lineage>
        <taxon>Eukaryota</taxon>
        <taxon>Metazoa</taxon>
        <taxon>Chordata</taxon>
        <taxon>Craniata</taxon>
        <taxon>Vertebrata</taxon>
        <taxon>Euteleostomi</taxon>
        <taxon>Archelosauria</taxon>
        <taxon>Testudinata</taxon>
        <taxon>Testudines</taxon>
        <taxon>Cryptodira</taxon>
        <taxon>Durocryptodira</taxon>
        <taxon>Testudinoidea</taxon>
        <taxon>Geoemydidae</taxon>
        <taxon>Geoemydinae</taxon>
        <taxon>Mauremys</taxon>
    </lineage>
</organism>
<feature type="compositionally biased region" description="Polar residues" evidence="1">
    <location>
        <begin position="66"/>
        <end position="75"/>
    </location>
</feature>
<accession>A0A9D3WW44</accession>
<comment type="caution">
    <text evidence="2">The sequence shown here is derived from an EMBL/GenBank/DDBJ whole genome shotgun (WGS) entry which is preliminary data.</text>
</comment>
<dbReference type="Proteomes" id="UP000827986">
    <property type="component" value="Unassembled WGS sequence"/>
</dbReference>